<dbReference type="Gene3D" id="3.50.50.60">
    <property type="entry name" value="FAD/NAD(P)-binding domain"/>
    <property type="match status" value="1"/>
</dbReference>
<feature type="domain" description="Amine oxidase" evidence="4">
    <location>
        <begin position="13"/>
        <end position="436"/>
    </location>
</feature>
<organism evidence="5 6">
    <name type="scientific">Streptomyces rugosispiralis</name>
    <dbReference type="NCBI Taxonomy" id="2967341"/>
    <lineage>
        <taxon>Bacteria</taxon>
        <taxon>Bacillati</taxon>
        <taxon>Actinomycetota</taxon>
        <taxon>Actinomycetes</taxon>
        <taxon>Kitasatosporales</taxon>
        <taxon>Streptomycetaceae</taxon>
        <taxon>Streptomyces</taxon>
    </lineage>
</organism>
<comment type="similarity">
    <text evidence="2">Belongs to the flavin monoamine oxidase family.</text>
</comment>
<dbReference type="InterPro" id="IPR001613">
    <property type="entry name" value="Flavin_amine_oxidase"/>
</dbReference>
<evidence type="ECO:0000313" key="6">
    <source>
        <dbReference type="Proteomes" id="UP001204746"/>
    </source>
</evidence>
<dbReference type="EMBL" id="JANIAA010000027">
    <property type="protein sequence ID" value="MCQ8192614.1"/>
    <property type="molecule type" value="Genomic_DNA"/>
</dbReference>
<comment type="caution">
    <text evidence="5">The sequence shown here is derived from an EMBL/GenBank/DDBJ whole genome shotgun (WGS) entry which is preliminary data.</text>
</comment>
<dbReference type="RefSeq" id="WP_256653477.1">
    <property type="nucleotide sequence ID" value="NZ_JANIAA010000027.1"/>
</dbReference>
<evidence type="ECO:0000256" key="3">
    <source>
        <dbReference type="ARBA" id="ARBA00023002"/>
    </source>
</evidence>
<reference evidence="5 6" key="1">
    <citation type="submission" date="2022-07" db="EMBL/GenBank/DDBJ databases">
        <authorList>
            <person name="Phongsopitanun W."/>
            <person name="Tanasupawat S."/>
        </authorList>
    </citation>
    <scope>NUCLEOTIDE SEQUENCE [LARGE SCALE GENOMIC DNA]</scope>
    <source>
        <strain evidence="5 6">RCU-064</strain>
    </source>
</reference>
<evidence type="ECO:0000256" key="2">
    <source>
        <dbReference type="ARBA" id="ARBA00005995"/>
    </source>
</evidence>
<accession>A0ABT1V748</accession>
<dbReference type="PANTHER" id="PTHR43563">
    <property type="entry name" value="AMINE OXIDASE"/>
    <property type="match status" value="1"/>
</dbReference>
<comment type="cofactor">
    <cofactor evidence="1">
        <name>FAD</name>
        <dbReference type="ChEBI" id="CHEBI:57692"/>
    </cofactor>
</comment>
<dbReference type="PRINTS" id="PR00757">
    <property type="entry name" value="AMINEOXDASEF"/>
</dbReference>
<name>A0ABT1V748_9ACTN</name>
<dbReference type="InterPro" id="IPR050703">
    <property type="entry name" value="Flavin_MAO"/>
</dbReference>
<dbReference type="SUPFAM" id="SSF51905">
    <property type="entry name" value="FAD/NAD(P)-binding domain"/>
    <property type="match status" value="1"/>
</dbReference>
<dbReference type="SUPFAM" id="SSF54373">
    <property type="entry name" value="FAD-linked reductases, C-terminal domain"/>
    <property type="match status" value="1"/>
</dbReference>
<dbReference type="InterPro" id="IPR036188">
    <property type="entry name" value="FAD/NAD-bd_sf"/>
</dbReference>
<proteinExistence type="inferred from homology"/>
<evidence type="ECO:0000256" key="1">
    <source>
        <dbReference type="ARBA" id="ARBA00001974"/>
    </source>
</evidence>
<dbReference type="Pfam" id="PF01593">
    <property type="entry name" value="Amino_oxidase"/>
    <property type="match status" value="1"/>
</dbReference>
<dbReference type="PANTHER" id="PTHR43563:SF1">
    <property type="entry name" value="AMINE OXIDASE [FLAVIN-CONTAINING] B"/>
    <property type="match status" value="1"/>
</dbReference>
<evidence type="ECO:0000313" key="5">
    <source>
        <dbReference type="EMBL" id="MCQ8192614.1"/>
    </source>
</evidence>
<gene>
    <name evidence="5" type="ORF">NP777_30945</name>
</gene>
<dbReference type="InterPro" id="IPR002937">
    <property type="entry name" value="Amino_oxidase"/>
</dbReference>
<sequence>MQKYDTIVIGAGLAGLSAARDLANGGSEVVVLEARDRVGGRVEQVETPDGRKVQLGGEIVGTFHTAYKELVAELGLTIGPTFTASTGETRWVLSDGRHTGDPLPWMSASDRRIYDDIERRFSKLAASVDPDDPWSHPDAAALDRISVAGWLRGEGATPGVIRALTLSQLALADEPIECTSMLADLRRESAAGAEGFYNYDAWENERVLEGSATVALTMAEQLGDRIRCSSPVGAIRVSPHRCEVILTTGEVLTAANVVCAVPAGPLRDISISGVSDTKLASLHRQKSALAAKFVAVYDHSFWEDAGLNGVAYMEHNILGGVWAQSAGIMSGLVPPQRIGTYLATPRRHLGQALIDEVVDAFGDVAASPAKTYTRSWGTDPWTQGYVTAWRPGDVMGVGPLHGKSEPPFYVCGSDQWLSGHMEGAVRTGRGVAHEILTSR</sequence>
<evidence type="ECO:0000259" key="4">
    <source>
        <dbReference type="Pfam" id="PF01593"/>
    </source>
</evidence>
<protein>
    <submittedName>
        <fullName evidence="5">FAD-dependent oxidoreductase</fullName>
    </submittedName>
</protein>
<dbReference type="Proteomes" id="UP001204746">
    <property type="component" value="Unassembled WGS sequence"/>
</dbReference>
<keyword evidence="3" id="KW-0560">Oxidoreductase</keyword>
<keyword evidence="6" id="KW-1185">Reference proteome</keyword>